<evidence type="ECO:0000313" key="2">
    <source>
        <dbReference type="Proteomes" id="UP000027093"/>
    </source>
</evidence>
<sequence length="61" mass="7115">MSEIHSQDETYEQSYLLGDLESLGFSSIRLNEFNDNTELRNLANCIKEAFLKEYSSQQHKV</sequence>
<proteinExistence type="predicted"/>
<keyword evidence="2" id="KW-1185">Reference proteome</keyword>
<accession>A0A060HFU3</accession>
<dbReference type="GeneID" id="74945511"/>
<dbReference type="AlphaFoldDB" id="A0A060HFU3"/>
<protein>
    <submittedName>
        <fullName evidence="1">Uncharacterized protein</fullName>
    </submittedName>
</protein>
<evidence type="ECO:0000313" key="1">
    <source>
        <dbReference type="EMBL" id="AIC14438.1"/>
    </source>
</evidence>
<reference evidence="1 2" key="1">
    <citation type="journal article" date="2014" name="Int. J. Syst. Evol. Microbiol.">
        <title>Nitrososphaera viennensis gen. nov., sp. nov., an aerobic and mesophilic, ammonia-oxidizing archaeon from soil and a member of the archaeal phylum Thaumarchaeota.</title>
        <authorList>
            <person name="Stieglmeier M."/>
            <person name="Klingl A."/>
            <person name="Alves R.J."/>
            <person name="Rittmann S.K."/>
            <person name="Melcher M."/>
            <person name="Leisch N."/>
            <person name="Schleper C."/>
        </authorList>
    </citation>
    <scope>NUCLEOTIDE SEQUENCE [LARGE SCALE GENOMIC DNA]</scope>
    <source>
        <strain evidence="1">EN76</strain>
    </source>
</reference>
<dbReference type="Proteomes" id="UP000027093">
    <property type="component" value="Chromosome"/>
</dbReference>
<gene>
    <name evidence="1" type="ORF">NVIE_002520</name>
</gene>
<dbReference type="KEGG" id="nvn:NVIE_002520"/>
<dbReference type="EMBL" id="CP007536">
    <property type="protein sequence ID" value="AIC14438.1"/>
    <property type="molecule type" value="Genomic_DNA"/>
</dbReference>
<name>A0A060HFU3_9ARCH</name>
<dbReference type="RefSeq" id="WP_075053659.1">
    <property type="nucleotide sequence ID" value="NZ_CP007536.1"/>
</dbReference>
<dbReference type="HOGENOM" id="CLU_2911660_0_0_2"/>
<organism evidence="1 2">
    <name type="scientific">Nitrososphaera viennensis EN76</name>
    <dbReference type="NCBI Taxonomy" id="926571"/>
    <lineage>
        <taxon>Archaea</taxon>
        <taxon>Nitrososphaerota</taxon>
        <taxon>Nitrososphaeria</taxon>
        <taxon>Nitrososphaerales</taxon>
        <taxon>Nitrososphaeraceae</taxon>
        <taxon>Nitrososphaera</taxon>
    </lineage>
</organism>